<dbReference type="Gene3D" id="3.90.1150.10">
    <property type="entry name" value="Aspartate Aminotransferase, domain 1"/>
    <property type="match status" value="1"/>
</dbReference>
<dbReference type="GO" id="GO:0009089">
    <property type="term" value="P:lysine biosynthetic process via diaminopimelate"/>
    <property type="evidence" value="ECO:0007669"/>
    <property type="project" value="InterPro"/>
</dbReference>
<dbReference type="InterPro" id="IPR015424">
    <property type="entry name" value="PyrdxlP-dep_Trfase"/>
</dbReference>
<sequence length="398" mass="44244">MNPALTRLQPYPFEKLRALLAGIQPPADKSPIALSIGEPKHPAPEFVAQALIQHLDQLSVYPTTLGLPALRDSMARWCERRFFLGHEALDSSRNILPVNGTREALFSFTQAIIDPTPDALVISPNPFYQIYEGAAVLAGATPHYLPCLEEHGFNPDFEAVPAEVWQQCQILFICSPGNPTGALIPLPTLKRLIELSDQYQFVIAADECYSELYFDEDNPPPGLLTACIELGRTDFRNCVIFHSLSKRSNLPGLRSGFVAGDAKLLKNYLLYRTYHGCAMPVQTQLASVAAWSDEAHVRANREQYREKFAAVMQILAPVLPVQKPDGGFYLWLKTPIEDTHFARDLFAQEHITVVPGSYLSREVAGLNPGRNRVRLALVAPLAECIEAAKRIRAFAEQL</sequence>
<dbReference type="Proteomes" id="UP000319627">
    <property type="component" value="Unassembled WGS sequence"/>
</dbReference>
<dbReference type="GO" id="GO:0030170">
    <property type="term" value="F:pyridoxal phosphate binding"/>
    <property type="evidence" value="ECO:0007669"/>
    <property type="project" value="InterPro"/>
</dbReference>
<proteinExistence type="predicted"/>
<evidence type="ECO:0000313" key="6">
    <source>
        <dbReference type="Proteomes" id="UP000319627"/>
    </source>
</evidence>
<dbReference type="CDD" id="cd00609">
    <property type="entry name" value="AAT_like"/>
    <property type="match status" value="1"/>
</dbReference>
<gene>
    <name evidence="5" type="ORF">LX59_02039</name>
</gene>
<dbReference type="InterPro" id="IPR015422">
    <property type="entry name" value="PyrdxlP-dep_Trfase_small"/>
</dbReference>
<evidence type="ECO:0000256" key="3">
    <source>
        <dbReference type="ARBA" id="ARBA00022679"/>
    </source>
</evidence>
<evidence type="ECO:0000313" key="5">
    <source>
        <dbReference type="EMBL" id="TWH64694.1"/>
    </source>
</evidence>
<keyword evidence="6" id="KW-1185">Reference proteome</keyword>
<dbReference type="InterPro" id="IPR050881">
    <property type="entry name" value="LL-DAP_aminotransferase"/>
</dbReference>
<comment type="cofactor">
    <cofactor evidence="1">
        <name>pyridoxal 5'-phosphate</name>
        <dbReference type="ChEBI" id="CHEBI:597326"/>
    </cofactor>
</comment>
<keyword evidence="3 5" id="KW-0808">Transferase</keyword>
<dbReference type="InterPro" id="IPR004839">
    <property type="entry name" value="Aminotransferase_I/II_large"/>
</dbReference>
<dbReference type="AlphaFoldDB" id="A0A562I1W6"/>
<dbReference type="InterPro" id="IPR015421">
    <property type="entry name" value="PyrdxlP-dep_Trfase_major"/>
</dbReference>
<protein>
    <submittedName>
        <fullName evidence="5">Succinyldiaminopimelate aminotransferase</fullName>
    </submittedName>
</protein>
<evidence type="ECO:0000256" key="1">
    <source>
        <dbReference type="ARBA" id="ARBA00001933"/>
    </source>
</evidence>
<comment type="caution">
    <text evidence="5">The sequence shown here is derived from an EMBL/GenBank/DDBJ whole genome shotgun (WGS) entry which is preliminary data.</text>
</comment>
<accession>A0A562I1W6</accession>
<evidence type="ECO:0000256" key="2">
    <source>
        <dbReference type="ARBA" id="ARBA00022576"/>
    </source>
</evidence>
<dbReference type="PANTHER" id="PTHR42832:SF3">
    <property type="entry name" value="L-GLUTAMINE--4-(METHYLSULFANYL)-2-OXOBUTANOATE AMINOTRANSFERASE"/>
    <property type="match status" value="1"/>
</dbReference>
<dbReference type="GO" id="GO:0009016">
    <property type="term" value="F:succinyldiaminopimelate transaminase activity"/>
    <property type="evidence" value="ECO:0007669"/>
    <property type="project" value="InterPro"/>
</dbReference>
<organism evidence="5 6">
    <name type="scientific">Azomonas agilis</name>
    <dbReference type="NCBI Taxonomy" id="116849"/>
    <lineage>
        <taxon>Bacteria</taxon>
        <taxon>Pseudomonadati</taxon>
        <taxon>Pseudomonadota</taxon>
        <taxon>Gammaproteobacteria</taxon>
        <taxon>Pseudomonadales</taxon>
        <taxon>Pseudomonadaceae</taxon>
        <taxon>Azomonas</taxon>
    </lineage>
</organism>
<dbReference type="RefSeq" id="WP_144571743.1">
    <property type="nucleotide sequence ID" value="NZ_VLKG01000007.1"/>
</dbReference>
<name>A0A562I1W6_9GAMM</name>
<reference evidence="5 6" key="1">
    <citation type="submission" date="2019-07" db="EMBL/GenBank/DDBJ databases">
        <title>Genomic Encyclopedia of Type Strains, Phase I: the one thousand microbial genomes (KMG-I) project.</title>
        <authorList>
            <person name="Kyrpides N."/>
        </authorList>
    </citation>
    <scope>NUCLEOTIDE SEQUENCE [LARGE SCALE GENOMIC DNA]</scope>
    <source>
        <strain evidence="5 6">DSM 375</strain>
    </source>
</reference>
<dbReference type="PANTHER" id="PTHR42832">
    <property type="entry name" value="AMINO ACID AMINOTRANSFERASE"/>
    <property type="match status" value="1"/>
</dbReference>
<feature type="domain" description="Aminotransferase class I/classII large" evidence="4">
    <location>
        <begin position="32"/>
        <end position="390"/>
    </location>
</feature>
<dbReference type="InterPro" id="IPR019878">
    <property type="entry name" value="DapC_beta/gammaproteobac"/>
</dbReference>
<dbReference type="OrthoDB" id="9813612at2"/>
<dbReference type="Pfam" id="PF00155">
    <property type="entry name" value="Aminotran_1_2"/>
    <property type="match status" value="1"/>
</dbReference>
<keyword evidence="2 5" id="KW-0032">Aminotransferase</keyword>
<dbReference type="Gene3D" id="3.40.640.10">
    <property type="entry name" value="Type I PLP-dependent aspartate aminotransferase-like (Major domain)"/>
    <property type="match status" value="1"/>
</dbReference>
<dbReference type="SUPFAM" id="SSF53383">
    <property type="entry name" value="PLP-dependent transferases"/>
    <property type="match status" value="1"/>
</dbReference>
<evidence type="ECO:0000259" key="4">
    <source>
        <dbReference type="Pfam" id="PF00155"/>
    </source>
</evidence>
<dbReference type="NCBIfam" id="TIGR03538">
    <property type="entry name" value="DapC_gpp"/>
    <property type="match status" value="1"/>
</dbReference>
<dbReference type="EMBL" id="VLKG01000007">
    <property type="protein sequence ID" value="TWH64694.1"/>
    <property type="molecule type" value="Genomic_DNA"/>
</dbReference>